<evidence type="ECO:0000256" key="1">
    <source>
        <dbReference type="ARBA" id="ARBA00005254"/>
    </source>
</evidence>
<dbReference type="Proteomes" id="UP001589568">
    <property type="component" value="Unassembled WGS sequence"/>
</dbReference>
<name>A0ABV5NFM7_9ACTN</name>
<comment type="similarity">
    <text evidence="1">Belongs to the enoyl-CoA hydratase/isomerase family.</text>
</comment>
<organism evidence="2 3">
    <name type="scientific">Nonomuraea salmonea</name>
    <dbReference type="NCBI Taxonomy" id="46181"/>
    <lineage>
        <taxon>Bacteria</taxon>
        <taxon>Bacillati</taxon>
        <taxon>Actinomycetota</taxon>
        <taxon>Actinomycetes</taxon>
        <taxon>Streptosporangiales</taxon>
        <taxon>Streptosporangiaceae</taxon>
        <taxon>Nonomuraea</taxon>
    </lineage>
</organism>
<gene>
    <name evidence="2" type="ORF">ACFFR3_06230</name>
</gene>
<dbReference type="InterPro" id="IPR029045">
    <property type="entry name" value="ClpP/crotonase-like_dom_sf"/>
</dbReference>
<dbReference type="PANTHER" id="PTHR43459:SF1">
    <property type="entry name" value="EG:BACN32G11.4 PROTEIN"/>
    <property type="match status" value="1"/>
</dbReference>
<proteinExistence type="inferred from homology"/>
<keyword evidence="3" id="KW-1185">Reference proteome</keyword>
<accession>A0ABV5NFM7</accession>
<evidence type="ECO:0000313" key="2">
    <source>
        <dbReference type="EMBL" id="MFB9469095.1"/>
    </source>
</evidence>
<dbReference type="CDD" id="cd06558">
    <property type="entry name" value="crotonase-like"/>
    <property type="match status" value="1"/>
</dbReference>
<dbReference type="RefSeq" id="WP_345385409.1">
    <property type="nucleotide sequence ID" value="NZ_BAAAXS010000001.1"/>
</dbReference>
<dbReference type="Gene3D" id="3.90.226.10">
    <property type="entry name" value="2-enoyl-CoA Hydratase, Chain A, domain 1"/>
    <property type="match status" value="1"/>
</dbReference>
<reference evidence="2 3" key="1">
    <citation type="submission" date="2024-09" db="EMBL/GenBank/DDBJ databases">
        <authorList>
            <person name="Sun Q."/>
            <person name="Mori K."/>
        </authorList>
    </citation>
    <scope>NUCLEOTIDE SEQUENCE [LARGE SCALE GENOMIC DNA]</scope>
    <source>
        <strain evidence="2 3">JCM 3324</strain>
    </source>
</reference>
<dbReference type="Gene3D" id="1.10.12.10">
    <property type="entry name" value="Lyase 2-enoyl-coa Hydratase, Chain A, domain 2"/>
    <property type="match status" value="1"/>
</dbReference>
<evidence type="ECO:0000313" key="3">
    <source>
        <dbReference type="Proteomes" id="UP001589568"/>
    </source>
</evidence>
<dbReference type="InterPro" id="IPR014748">
    <property type="entry name" value="Enoyl-CoA_hydra_C"/>
</dbReference>
<dbReference type="SUPFAM" id="SSF52096">
    <property type="entry name" value="ClpP/crotonase"/>
    <property type="match status" value="1"/>
</dbReference>
<comment type="caution">
    <text evidence="2">The sequence shown here is derived from an EMBL/GenBank/DDBJ whole genome shotgun (WGS) entry which is preliminary data.</text>
</comment>
<dbReference type="EMBL" id="JBHMCF010000004">
    <property type="protein sequence ID" value="MFB9469095.1"/>
    <property type="molecule type" value="Genomic_DNA"/>
</dbReference>
<dbReference type="Pfam" id="PF00378">
    <property type="entry name" value="ECH_1"/>
    <property type="match status" value="1"/>
</dbReference>
<protein>
    <submittedName>
        <fullName evidence="2">Enoyl-CoA hydratase/isomerase family protein</fullName>
    </submittedName>
</protein>
<dbReference type="PANTHER" id="PTHR43459">
    <property type="entry name" value="ENOYL-COA HYDRATASE"/>
    <property type="match status" value="1"/>
</dbReference>
<dbReference type="InterPro" id="IPR001753">
    <property type="entry name" value="Enoyl-CoA_hydra/iso"/>
</dbReference>
<sequence length="263" mass="27186">MNGAAVLLERDGAVATVTLNRPERRNALDAKTKLQLRLALEDVAGDASVRAVLLAGAGRAFCAGQDLAEHAAALRENAAHAFDTVEEDYAPVVRLLATMPKPVVAAVGGTCVGAGLALALACDLRVFAEDAVLGTAFGAIGLTCDSGLSATLTRSVGESRARELVLLAEPFTARQAVEWGVAGRLVPQDELAPAARELAERLAAGPTLAYAESKRLIADSWGRDLGATLAAEARAQARLGLTADHAGAVAAFLSKRRPAFDGR</sequence>